<evidence type="ECO:0000313" key="2">
    <source>
        <dbReference type="EMBL" id="KAJ3175401.1"/>
    </source>
</evidence>
<organism evidence="2 3">
    <name type="scientific">Geranomyces variabilis</name>
    <dbReference type="NCBI Taxonomy" id="109894"/>
    <lineage>
        <taxon>Eukaryota</taxon>
        <taxon>Fungi</taxon>
        <taxon>Fungi incertae sedis</taxon>
        <taxon>Chytridiomycota</taxon>
        <taxon>Chytridiomycota incertae sedis</taxon>
        <taxon>Chytridiomycetes</taxon>
        <taxon>Spizellomycetales</taxon>
        <taxon>Powellomycetaceae</taxon>
        <taxon>Geranomyces</taxon>
    </lineage>
</organism>
<proteinExistence type="predicted"/>
<feature type="region of interest" description="Disordered" evidence="1">
    <location>
        <begin position="115"/>
        <end position="146"/>
    </location>
</feature>
<name>A0AAD5XL78_9FUNG</name>
<dbReference type="Proteomes" id="UP001212152">
    <property type="component" value="Unassembled WGS sequence"/>
</dbReference>
<dbReference type="EMBL" id="JADGJQ010000052">
    <property type="protein sequence ID" value="KAJ3175401.1"/>
    <property type="molecule type" value="Genomic_DNA"/>
</dbReference>
<evidence type="ECO:0000313" key="3">
    <source>
        <dbReference type="Proteomes" id="UP001212152"/>
    </source>
</evidence>
<keyword evidence="3" id="KW-1185">Reference proteome</keyword>
<feature type="compositionally biased region" description="Acidic residues" evidence="1">
    <location>
        <begin position="132"/>
        <end position="146"/>
    </location>
</feature>
<comment type="caution">
    <text evidence="2">The sequence shown here is derived from an EMBL/GenBank/DDBJ whole genome shotgun (WGS) entry which is preliminary data.</text>
</comment>
<dbReference type="AlphaFoldDB" id="A0AAD5XL78"/>
<protein>
    <submittedName>
        <fullName evidence="2">Uncharacterized protein</fullName>
    </submittedName>
</protein>
<sequence length="146" mass="16610">MYADDSLPVLYEKYRDYFDKDTQEGLMVLTMEDGAILTATDQLLPEHPRRLENAIGGDLGPDNTYKLYKYLEQQIQTFHVDVQASVQNFVGLLRIQTLLQSPAQQNMGHWHKILPTPQEGSANTDEAIQDGSESDFNDDIQLDFTT</sequence>
<gene>
    <name evidence="2" type="ORF">HDU87_006221</name>
</gene>
<reference evidence="2" key="1">
    <citation type="submission" date="2020-05" db="EMBL/GenBank/DDBJ databases">
        <title>Phylogenomic resolution of chytrid fungi.</title>
        <authorList>
            <person name="Stajich J.E."/>
            <person name="Amses K."/>
            <person name="Simmons R."/>
            <person name="Seto K."/>
            <person name="Myers J."/>
            <person name="Bonds A."/>
            <person name="Quandt C.A."/>
            <person name="Barry K."/>
            <person name="Liu P."/>
            <person name="Grigoriev I."/>
            <person name="Longcore J.E."/>
            <person name="James T.Y."/>
        </authorList>
    </citation>
    <scope>NUCLEOTIDE SEQUENCE</scope>
    <source>
        <strain evidence="2">JEL0379</strain>
    </source>
</reference>
<evidence type="ECO:0000256" key="1">
    <source>
        <dbReference type="SAM" id="MobiDB-lite"/>
    </source>
</evidence>
<accession>A0AAD5XL78</accession>